<dbReference type="InterPro" id="IPR000182">
    <property type="entry name" value="GNAT_dom"/>
</dbReference>
<evidence type="ECO:0000259" key="3">
    <source>
        <dbReference type="PROSITE" id="PS51186"/>
    </source>
</evidence>
<keyword evidence="5" id="KW-1185">Reference proteome</keyword>
<keyword evidence="2" id="KW-0012">Acyltransferase</keyword>
<accession>A0A422QUC9</accession>
<dbReference type="InterPro" id="IPR016181">
    <property type="entry name" value="Acyl_CoA_acyltransferase"/>
</dbReference>
<gene>
    <name evidence="4" type="ORF">A7A09_016085</name>
</gene>
<dbReference type="OrthoDB" id="7771980at2"/>
<dbReference type="Proteomes" id="UP000238137">
    <property type="component" value="Unassembled WGS sequence"/>
</dbReference>
<dbReference type="PANTHER" id="PTHR43877">
    <property type="entry name" value="AMINOALKYLPHOSPHONATE N-ACETYLTRANSFERASE-RELATED-RELATED"/>
    <property type="match status" value="1"/>
</dbReference>
<dbReference type="GO" id="GO:0016747">
    <property type="term" value="F:acyltransferase activity, transferring groups other than amino-acyl groups"/>
    <property type="evidence" value="ECO:0007669"/>
    <property type="project" value="InterPro"/>
</dbReference>
<dbReference type="Pfam" id="PF00583">
    <property type="entry name" value="Acetyltransf_1"/>
    <property type="match status" value="1"/>
</dbReference>
<dbReference type="PANTHER" id="PTHR43877:SF2">
    <property type="entry name" value="AMINOALKYLPHOSPHONATE N-ACETYLTRANSFERASE-RELATED"/>
    <property type="match status" value="1"/>
</dbReference>
<sequence>MKICAPVPDAALPQAVLLWRSAFGGGRGVMHARAENAIAAMRGEVIEGIVGIRDDRGGFLAVTPPLMRLLFRAAPPTADLVLDGIVVRRSRRGVGRALVTAAEAEARRRHRHGLRAEVQLRNRSAVAFYRSLGFVEEARGRYGWPWSGMVAIMRKPV</sequence>
<evidence type="ECO:0000256" key="2">
    <source>
        <dbReference type="ARBA" id="ARBA00023315"/>
    </source>
</evidence>
<dbReference type="AlphaFoldDB" id="A0A422QUC9"/>
<name>A0A422QUC9_9RHOB</name>
<protein>
    <submittedName>
        <fullName evidence="4">GNAT family N-acetyltransferase</fullName>
    </submittedName>
</protein>
<comment type="caution">
    <text evidence="4">The sequence shown here is derived from an EMBL/GenBank/DDBJ whole genome shotgun (WGS) entry which is preliminary data.</text>
</comment>
<organism evidence="4 5">
    <name type="scientific">Paracoccus methylarcula</name>
    <dbReference type="NCBI Taxonomy" id="72022"/>
    <lineage>
        <taxon>Bacteria</taxon>
        <taxon>Pseudomonadati</taxon>
        <taxon>Pseudomonadota</taxon>
        <taxon>Alphaproteobacteria</taxon>
        <taxon>Rhodobacterales</taxon>
        <taxon>Paracoccaceae</taxon>
        <taxon>Paracoccus</taxon>
    </lineage>
</organism>
<reference evidence="4" key="1">
    <citation type="submission" date="2018-05" db="EMBL/GenBank/DDBJ databases">
        <title>Reclassification of Methylarcula marina and Methylarcula terricola as Paracoccus methylarcula sp.nov., comb.nov. and Paracoccus terricola comb.nov.</title>
        <authorList>
            <person name="Shmareva M.N."/>
            <person name="Doronina N.V."/>
            <person name="Vasilenko O.V."/>
            <person name="Tarlachkov S.V."/>
            <person name="Trotsenko Y.A."/>
        </authorList>
    </citation>
    <scope>NUCLEOTIDE SEQUENCE [LARGE SCALE GENOMIC DNA]</scope>
    <source>
        <strain evidence="4">VKM B-2159</strain>
    </source>
</reference>
<dbReference type="SUPFAM" id="SSF55729">
    <property type="entry name" value="Acyl-CoA N-acyltransferases (Nat)"/>
    <property type="match status" value="1"/>
</dbReference>
<dbReference type="RefSeq" id="WP_106692343.1">
    <property type="nucleotide sequence ID" value="NZ_PXNQ02000010.1"/>
</dbReference>
<evidence type="ECO:0000313" key="4">
    <source>
        <dbReference type="EMBL" id="RNF33615.1"/>
    </source>
</evidence>
<feature type="domain" description="N-acetyltransferase" evidence="3">
    <location>
        <begin position="1"/>
        <end position="157"/>
    </location>
</feature>
<evidence type="ECO:0000256" key="1">
    <source>
        <dbReference type="ARBA" id="ARBA00022679"/>
    </source>
</evidence>
<dbReference type="PROSITE" id="PS51186">
    <property type="entry name" value="GNAT"/>
    <property type="match status" value="1"/>
</dbReference>
<keyword evidence="1" id="KW-0808">Transferase</keyword>
<dbReference type="Gene3D" id="3.40.630.30">
    <property type="match status" value="1"/>
</dbReference>
<dbReference type="EMBL" id="PXNQ02000010">
    <property type="protein sequence ID" value="RNF33615.1"/>
    <property type="molecule type" value="Genomic_DNA"/>
</dbReference>
<evidence type="ECO:0000313" key="5">
    <source>
        <dbReference type="Proteomes" id="UP000238137"/>
    </source>
</evidence>
<dbReference type="InterPro" id="IPR050832">
    <property type="entry name" value="Bact_Acetyltransf"/>
</dbReference>
<proteinExistence type="predicted"/>